<dbReference type="EMBL" id="MU863679">
    <property type="protein sequence ID" value="KAK4097272.1"/>
    <property type="molecule type" value="Genomic_DNA"/>
</dbReference>
<accession>A0AAN6SY88</accession>
<dbReference type="Proteomes" id="UP001305647">
    <property type="component" value="Unassembled WGS sequence"/>
</dbReference>
<gene>
    <name evidence="2" type="ORF">N658DRAFT_510504</name>
</gene>
<evidence type="ECO:0000256" key="1">
    <source>
        <dbReference type="SAM" id="Coils"/>
    </source>
</evidence>
<comment type="caution">
    <text evidence="2">The sequence shown here is derived from an EMBL/GenBank/DDBJ whole genome shotgun (WGS) entry which is preliminary data.</text>
</comment>
<reference evidence="2" key="1">
    <citation type="journal article" date="2023" name="Mol. Phylogenet. Evol.">
        <title>Genome-scale phylogeny and comparative genomics of the fungal order Sordariales.</title>
        <authorList>
            <person name="Hensen N."/>
            <person name="Bonometti L."/>
            <person name="Westerberg I."/>
            <person name="Brannstrom I.O."/>
            <person name="Guillou S."/>
            <person name="Cros-Aarteil S."/>
            <person name="Calhoun S."/>
            <person name="Haridas S."/>
            <person name="Kuo A."/>
            <person name="Mondo S."/>
            <person name="Pangilinan J."/>
            <person name="Riley R."/>
            <person name="LaButti K."/>
            <person name="Andreopoulos B."/>
            <person name="Lipzen A."/>
            <person name="Chen C."/>
            <person name="Yan M."/>
            <person name="Daum C."/>
            <person name="Ng V."/>
            <person name="Clum A."/>
            <person name="Steindorff A."/>
            <person name="Ohm R.A."/>
            <person name="Martin F."/>
            <person name="Silar P."/>
            <person name="Natvig D.O."/>
            <person name="Lalanne C."/>
            <person name="Gautier V."/>
            <person name="Ament-Velasquez S.L."/>
            <person name="Kruys A."/>
            <person name="Hutchinson M.I."/>
            <person name="Powell A.J."/>
            <person name="Barry K."/>
            <person name="Miller A.N."/>
            <person name="Grigoriev I.V."/>
            <person name="Debuchy R."/>
            <person name="Gladieux P."/>
            <person name="Hiltunen Thoren M."/>
            <person name="Johannesson H."/>
        </authorList>
    </citation>
    <scope>NUCLEOTIDE SEQUENCE</scope>
    <source>
        <strain evidence="2">CBS 757.83</strain>
    </source>
</reference>
<protein>
    <submittedName>
        <fullName evidence="2">Uncharacterized protein</fullName>
    </submittedName>
</protein>
<organism evidence="2 3">
    <name type="scientific">Parathielavia hyrcaniae</name>
    <dbReference type="NCBI Taxonomy" id="113614"/>
    <lineage>
        <taxon>Eukaryota</taxon>
        <taxon>Fungi</taxon>
        <taxon>Dikarya</taxon>
        <taxon>Ascomycota</taxon>
        <taxon>Pezizomycotina</taxon>
        <taxon>Sordariomycetes</taxon>
        <taxon>Sordariomycetidae</taxon>
        <taxon>Sordariales</taxon>
        <taxon>Chaetomiaceae</taxon>
        <taxon>Parathielavia</taxon>
    </lineage>
</organism>
<sequence>MYTPRKHETTTKPQPDAWLLEDIQIRKLVHLNQPPGHGHIHTKPPTRTATVTTALPHRTKTHGLNTRPYLDSNTNTVNTDIDALETKLRALQAVCKQERAEKGFRVARGMKRNAKNSGPKFRDLDRGEWKLEEDDRGRGRGYYPTMMDIEKEKTAREMVERERTAALRRAVEDELSQVRKERGLREQRERERELRVVEEEEEEARVERERVLRREVEEKMRREREREVLKKVREFELEEEAVARAVEDSIVTEAARKLADKQREKNRVEDMVEKMRLEAEGRAHEERLRRRVEGKRGGYDTNTSGFDGPAGPFSPGLPRLVGNVRAFVEDDWQRRPYSPKLDAYSPTSTDGQTDFPYPPHEAARYGYAQPTTPSFEAKGQDLRWGGRDLGIDETDTQGWCKTGKDGRRWRETTTERWETVIHRDGTGHDGYRRYKEVSKFTRHTV</sequence>
<evidence type="ECO:0000313" key="2">
    <source>
        <dbReference type="EMBL" id="KAK4097272.1"/>
    </source>
</evidence>
<proteinExistence type="predicted"/>
<reference evidence="2" key="2">
    <citation type="submission" date="2023-05" db="EMBL/GenBank/DDBJ databases">
        <authorList>
            <consortium name="Lawrence Berkeley National Laboratory"/>
            <person name="Steindorff A."/>
            <person name="Hensen N."/>
            <person name="Bonometti L."/>
            <person name="Westerberg I."/>
            <person name="Brannstrom I.O."/>
            <person name="Guillou S."/>
            <person name="Cros-Aarteil S."/>
            <person name="Calhoun S."/>
            <person name="Haridas S."/>
            <person name="Kuo A."/>
            <person name="Mondo S."/>
            <person name="Pangilinan J."/>
            <person name="Riley R."/>
            <person name="Labutti K."/>
            <person name="Andreopoulos B."/>
            <person name="Lipzen A."/>
            <person name="Chen C."/>
            <person name="Yanf M."/>
            <person name="Daum C."/>
            <person name="Ng V."/>
            <person name="Clum A."/>
            <person name="Ohm R."/>
            <person name="Martin F."/>
            <person name="Silar P."/>
            <person name="Natvig D."/>
            <person name="Lalanne C."/>
            <person name="Gautier V."/>
            <person name="Ament-Velasquez S.L."/>
            <person name="Kruys A."/>
            <person name="Hutchinson M.I."/>
            <person name="Powell A.J."/>
            <person name="Barry K."/>
            <person name="Miller A.N."/>
            <person name="Grigoriev I.V."/>
            <person name="Debuchy R."/>
            <person name="Gladieux P."/>
            <person name="Thoren M.H."/>
            <person name="Johannesson H."/>
        </authorList>
    </citation>
    <scope>NUCLEOTIDE SEQUENCE</scope>
    <source>
        <strain evidence="2">CBS 757.83</strain>
    </source>
</reference>
<name>A0AAN6SY88_9PEZI</name>
<keyword evidence="1" id="KW-0175">Coiled coil</keyword>
<feature type="coiled-coil region" evidence="1">
    <location>
        <begin position="251"/>
        <end position="278"/>
    </location>
</feature>
<feature type="coiled-coil region" evidence="1">
    <location>
        <begin position="161"/>
        <end position="226"/>
    </location>
</feature>
<keyword evidence="3" id="KW-1185">Reference proteome</keyword>
<dbReference type="AlphaFoldDB" id="A0AAN6SY88"/>
<evidence type="ECO:0000313" key="3">
    <source>
        <dbReference type="Proteomes" id="UP001305647"/>
    </source>
</evidence>